<evidence type="ECO:0008006" key="3">
    <source>
        <dbReference type="Google" id="ProtNLM"/>
    </source>
</evidence>
<name>A0A6L2MTZ5_TANCI</name>
<reference evidence="2" key="1">
    <citation type="journal article" date="2019" name="Sci. Rep.">
        <title>Draft genome of Tanacetum cinerariifolium, the natural source of mosquito coil.</title>
        <authorList>
            <person name="Yamashiro T."/>
            <person name="Shiraishi A."/>
            <person name="Satake H."/>
            <person name="Nakayama K."/>
        </authorList>
    </citation>
    <scope>NUCLEOTIDE SEQUENCE</scope>
</reference>
<comment type="caution">
    <text evidence="2">The sequence shown here is derived from an EMBL/GenBank/DDBJ whole genome shotgun (WGS) entry which is preliminary data.</text>
</comment>
<evidence type="ECO:0000313" key="2">
    <source>
        <dbReference type="EMBL" id="GEU77456.1"/>
    </source>
</evidence>
<sequence>MALTFADSYNMIVFLTKSDACEGFEKIIDFLNASVIQYALVVNSTIYVSFIKPFWSSISIKKTNDVVRLQALIDRRKVIISEHSVRQVLRLDDAKSIDCLPNEEIFAALERMGVGKGLSGVDTPLFERMLVPQQVQVNIDAARENENAVEPTSPTQPPPQELIPSVSPISTTPPPSPHQSPRGCIQTGGKIAEVDADEDVTFEEVDAKKDAEAEPAKHKEVIEVVTTAKLMTELVTTAATTITAAPSATRRRKGVVIRDPEETATPSVIVHSEPKSKDKGKGILNEVIGKVKRKEKQDNAVLRYQALKRKPQTEEHARKNMMVYLKNMAGFKMNFFKGMTYDDIRPIFEKNFNSIVAFLEKGEKKLEEEESNFGVDAIEDFKEYTPRDYYCWLKTYCCWYKLKLLDDAAHTRLRLLEESDAADEKMKILN</sequence>
<dbReference type="AlphaFoldDB" id="A0A6L2MTZ5"/>
<gene>
    <name evidence="2" type="ORF">Tci_049434</name>
</gene>
<protein>
    <recommendedName>
        <fullName evidence="3">Xylulose kinase-1</fullName>
    </recommendedName>
</protein>
<evidence type="ECO:0000256" key="1">
    <source>
        <dbReference type="SAM" id="MobiDB-lite"/>
    </source>
</evidence>
<feature type="region of interest" description="Disordered" evidence="1">
    <location>
        <begin position="145"/>
        <end position="186"/>
    </location>
</feature>
<proteinExistence type="predicted"/>
<organism evidence="2">
    <name type="scientific">Tanacetum cinerariifolium</name>
    <name type="common">Dalmatian daisy</name>
    <name type="synonym">Chrysanthemum cinerariifolium</name>
    <dbReference type="NCBI Taxonomy" id="118510"/>
    <lineage>
        <taxon>Eukaryota</taxon>
        <taxon>Viridiplantae</taxon>
        <taxon>Streptophyta</taxon>
        <taxon>Embryophyta</taxon>
        <taxon>Tracheophyta</taxon>
        <taxon>Spermatophyta</taxon>
        <taxon>Magnoliopsida</taxon>
        <taxon>eudicotyledons</taxon>
        <taxon>Gunneridae</taxon>
        <taxon>Pentapetalae</taxon>
        <taxon>asterids</taxon>
        <taxon>campanulids</taxon>
        <taxon>Asterales</taxon>
        <taxon>Asteraceae</taxon>
        <taxon>Asteroideae</taxon>
        <taxon>Anthemideae</taxon>
        <taxon>Anthemidinae</taxon>
        <taxon>Tanacetum</taxon>
    </lineage>
</organism>
<accession>A0A6L2MTZ5</accession>
<dbReference type="EMBL" id="BKCJ010007477">
    <property type="protein sequence ID" value="GEU77456.1"/>
    <property type="molecule type" value="Genomic_DNA"/>
</dbReference>